<reference evidence="1 2" key="1">
    <citation type="submission" date="2019-02" db="EMBL/GenBank/DDBJ databases">
        <title>Pedobacter kyonggii whole genome sequence analysis.</title>
        <authorList>
            <person name="Dahal R.H."/>
        </authorList>
    </citation>
    <scope>NUCLEOTIDE SEQUENCE [LARGE SCALE GENOMIC DNA]</scope>
    <source>
        <strain evidence="1 2">K-4-11-1</strain>
    </source>
</reference>
<dbReference type="OrthoDB" id="757813at2"/>
<accession>A0A4V2JGL2</accession>
<proteinExistence type="predicted"/>
<dbReference type="Proteomes" id="UP000291819">
    <property type="component" value="Unassembled WGS sequence"/>
</dbReference>
<comment type="caution">
    <text evidence="1">The sequence shown here is derived from an EMBL/GenBank/DDBJ whole genome shotgun (WGS) entry which is preliminary data.</text>
</comment>
<name>A0A4V2JGL2_9SPHI</name>
<dbReference type="AlphaFoldDB" id="A0A4V2JGL2"/>
<dbReference type="EMBL" id="SIXF01000017">
    <property type="protein sequence ID" value="TBO40950.1"/>
    <property type="molecule type" value="Genomic_DNA"/>
</dbReference>
<keyword evidence="2" id="KW-1185">Reference proteome</keyword>
<evidence type="ECO:0000313" key="2">
    <source>
        <dbReference type="Proteomes" id="UP000291819"/>
    </source>
</evidence>
<protein>
    <submittedName>
        <fullName evidence="1">Uncharacterized protein</fullName>
    </submittedName>
</protein>
<evidence type="ECO:0000313" key="1">
    <source>
        <dbReference type="EMBL" id="TBO40950.1"/>
    </source>
</evidence>
<gene>
    <name evidence="1" type="ORF">EYS08_16610</name>
</gene>
<sequence length="166" mass="18704">MKKILFVLVLIFITNLGCKKITDGGGVCACSPISYDTSLGLVIKNSTDGDLLNPKTTGFLDKTQIQLYAKDANNIIKKINFDIRQPFTYTNNLKMDYYQLVSSEISREAKSIENTFYLKLGDKLYELNLKVNNTVVEKLLIDKVDSPKELPSAKESYLSSIYTLKI</sequence>
<dbReference type="RefSeq" id="WP_131031084.1">
    <property type="nucleotide sequence ID" value="NZ_SIXF01000017.1"/>
</dbReference>
<organism evidence="1 2">
    <name type="scientific">Pedobacter kyonggii</name>
    <dbReference type="NCBI Taxonomy" id="1926871"/>
    <lineage>
        <taxon>Bacteria</taxon>
        <taxon>Pseudomonadati</taxon>
        <taxon>Bacteroidota</taxon>
        <taxon>Sphingobacteriia</taxon>
        <taxon>Sphingobacteriales</taxon>
        <taxon>Sphingobacteriaceae</taxon>
        <taxon>Pedobacter</taxon>
    </lineage>
</organism>